<dbReference type="GO" id="GO:0003755">
    <property type="term" value="F:peptidyl-prolyl cis-trans isomerase activity"/>
    <property type="evidence" value="ECO:0007669"/>
    <property type="project" value="UniProtKB-KW"/>
</dbReference>
<accession>A0A845QC74</accession>
<dbReference type="InterPro" id="IPR000297">
    <property type="entry name" value="PPIase_PpiC"/>
</dbReference>
<dbReference type="OrthoDB" id="7631623at2"/>
<dbReference type="Proteomes" id="UP000470384">
    <property type="component" value="Unassembled WGS sequence"/>
</dbReference>
<evidence type="ECO:0000256" key="3">
    <source>
        <dbReference type="ARBA" id="ARBA00013194"/>
    </source>
</evidence>
<dbReference type="InterPro" id="IPR046357">
    <property type="entry name" value="PPIase_dom_sf"/>
</dbReference>
<keyword evidence="13" id="KW-1185">Reference proteome</keyword>
<dbReference type="EC" id="5.2.1.8" evidence="3"/>
<dbReference type="InterPro" id="IPR050245">
    <property type="entry name" value="PrsA_foldase"/>
</dbReference>
<name>A0A845QC74_9HYPH</name>
<dbReference type="InterPro" id="IPR027304">
    <property type="entry name" value="Trigger_fact/SurA_dom_sf"/>
</dbReference>
<evidence type="ECO:0000256" key="10">
    <source>
        <dbReference type="SAM" id="SignalP"/>
    </source>
</evidence>
<keyword evidence="5 10" id="KW-0732">Signal</keyword>
<evidence type="ECO:0000256" key="8">
    <source>
        <dbReference type="ARBA" id="ARBA00030642"/>
    </source>
</evidence>
<evidence type="ECO:0000256" key="7">
    <source>
        <dbReference type="ARBA" id="ARBA00023235"/>
    </source>
</evidence>
<dbReference type="GeneID" id="300654709"/>
<evidence type="ECO:0000256" key="4">
    <source>
        <dbReference type="ARBA" id="ARBA00018370"/>
    </source>
</evidence>
<dbReference type="SUPFAM" id="SSF54534">
    <property type="entry name" value="FKBP-like"/>
    <property type="match status" value="1"/>
</dbReference>
<gene>
    <name evidence="12" type="ORF">GTQ45_09680</name>
</gene>
<dbReference type="Gene3D" id="3.10.50.40">
    <property type="match status" value="1"/>
</dbReference>
<dbReference type="AlphaFoldDB" id="A0A845QC74"/>
<keyword evidence="6" id="KW-0697">Rotamase</keyword>
<feature type="signal peptide" evidence="10">
    <location>
        <begin position="1"/>
        <end position="27"/>
    </location>
</feature>
<evidence type="ECO:0000313" key="12">
    <source>
        <dbReference type="EMBL" id="NBG95999.1"/>
    </source>
</evidence>
<comment type="similarity">
    <text evidence="2">Belongs to the PpiC/parvulin rotamase family.</text>
</comment>
<proteinExistence type="inferred from homology"/>
<comment type="caution">
    <text evidence="12">The sequence shown here is derived from an EMBL/GenBank/DDBJ whole genome shotgun (WGS) entry which is preliminary data.</text>
</comment>
<evidence type="ECO:0000256" key="5">
    <source>
        <dbReference type="ARBA" id="ARBA00022729"/>
    </source>
</evidence>
<organism evidence="12 13">
    <name type="scientific">Pyruvatibacter mobilis</name>
    <dbReference type="NCBI Taxonomy" id="1712261"/>
    <lineage>
        <taxon>Bacteria</taxon>
        <taxon>Pseudomonadati</taxon>
        <taxon>Pseudomonadota</taxon>
        <taxon>Alphaproteobacteria</taxon>
        <taxon>Hyphomicrobiales</taxon>
        <taxon>Parvibaculaceae</taxon>
        <taxon>Pyruvatibacter</taxon>
    </lineage>
</organism>
<dbReference type="Pfam" id="PF13145">
    <property type="entry name" value="Rotamase_2"/>
    <property type="match status" value="1"/>
</dbReference>
<dbReference type="PANTHER" id="PTHR47245">
    <property type="entry name" value="PEPTIDYLPROLYL ISOMERASE"/>
    <property type="match status" value="1"/>
</dbReference>
<evidence type="ECO:0000256" key="2">
    <source>
        <dbReference type="ARBA" id="ARBA00007656"/>
    </source>
</evidence>
<evidence type="ECO:0000313" key="13">
    <source>
        <dbReference type="Proteomes" id="UP000470384"/>
    </source>
</evidence>
<dbReference type="SUPFAM" id="SSF109998">
    <property type="entry name" value="Triger factor/SurA peptide-binding domain-like"/>
    <property type="match status" value="1"/>
</dbReference>
<evidence type="ECO:0000256" key="9">
    <source>
        <dbReference type="ARBA" id="ARBA00031484"/>
    </source>
</evidence>
<evidence type="ECO:0000259" key="11">
    <source>
        <dbReference type="Pfam" id="PF13145"/>
    </source>
</evidence>
<evidence type="ECO:0000256" key="6">
    <source>
        <dbReference type="ARBA" id="ARBA00023110"/>
    </source>
</evidence>
<dbReference type="EMBL" id="WXYQ01000006">
    <property type="protein sequence ID" value="NBG95999.1"/>
    <property type="molecule type" value="Genomic_DNA"/>
</dbReference>
<keyword evidence="7" id="KW-0413">Isomerase</keyword>
<protein>
    <recommendedName>
        <fullName evidence="4">Parvulin-like PPIase</fullName>
        <ecNumber evidence="3">5.2.1.8</ecNumber>
    </recommendedName>
    <alternativeName>
        <fullName evidence="8">Peptidyl-prolyl cis-trans isomerase plp</fullName>
    </alternativeName>
    <alternativeName>
        <fullName evidence="9">Rotamase plp</fullName>
    </alternativeName>
</protein>
<dbReference type="RefSeq" id="WP_160587889.1">
    <property type="nucleotide sequence ID" value="NZ_BMHN01000001.1"/>
</dbReference>
<dbReference type="PANTHER" id="PTHR47245:SF1">
    <property type="entry name" value="FOLDASE PROTEIN PRSA"/>
    <property type="match status" value="1"/>
</dbReference>
<sequence>MTSHFRQRIAGAAVTCGLALGLWGALAENPFDDWGGEQGLAASVNGASVTADDLTLATEAVAADKRNALTDADRARILARLIDEELLIQRGIEVGLVDSDNTVRKAIVNAMISSILAEAADSEAPEEELRRLYEESPALFSGSARYRVAQLFLASGDGQQQALADAEAALEAGTPFGDVATRFGDRPALALPDTLLPPAKLRDYTGPSALAVVRSLKPGDTSAPVPVPGGIALIHLIEVDAGTPRPFEEVRALVAAEHARRRDDAALRTYLNWLWGRADIAFAEGYTAAPEDVPEIAR</sequence>
<evidence type="ECO:0000256" key="1">
    <source>
        <dbReference type="ARBA" id="ARBA00000971"/>
    </source>
</evidence>
<feature type="chain" id="PRO_5032445817" description="Parvulin-like PPIase" evidence="10">
    <location>
        <begin position="28"/>
        <end position="298"/>
    </location>
</feature>
<dbReference type="Gene3D" id="1.10.4030.10">
    <property type="entry name" value="Porin chaperone SurA, peptide-binding domain"/>
    <property type="match status" value="1"/>
</dbReference>
<reference evidence="12 13" key="1">
    <citation type="journal article" date="2016" name="Int. J. Syst. Evol. Microbiol.">
        <title>Pyruvatibacter mobilis gen. nov., sp. nov., a marine bacterium from the culture broth of Picochlorum sp. 122.</title>
        <authorList>
            <person name="Wang G."/>
            <person name="Tang M."/>
            <person name="Wu H."/>
            <person name="Dai S."/>
            <person name="Li T."/>
            <person name="Chen C."/>
            <person name="He H."/>
            <person name="Fan J."/>
            <person name="Xiang W."/>
            <person name="Li X."/>
        </authorList>
    </citation>
    <scope>NUCLEOTIDE SEQUENCE [LARGE SCALE GENOMIC DNA]</scope>
    <source>
        <strain evidence="12 13">GYP-11</strain>
    </source>
</reference>
<feature type="domain" description="PpiC" evidence="11">
    <location>
        <begin position="125"/>
        <end position="251"/>
    </location>
</feature>
<comment type="catalytic activity">
    <reaction evidence="1">
        <text>[protein]-peptidylproline (omega=180) = [protein]-peptidylproline (omega=0)</text>
        <dbReference type="Rhea" id="RHEA:16237"/>
        <dbReference type="Rhea" id="RHEA-COMP:10747"/>
        <dbReference type="Rhea" id="RHEA-COMP:10748"/>
        <dbReference type="ChEBI" id="CHEBI:83833"/>
        <dbReference type="ChEBI" id="CHEBI:83834"/>
        <dbReference type="EC" id="5.2.1.8"/>
    </reaction>
</comment>